<dbReference type="GO" id="GO:0003677">
    <property type="term" value="F:DNA binding"/>
    <property type="evidence" value="ECO:0007669"/>
    <property type="project" value="UniProtKB-KW"/>
</dbReference>
<dbReference type="PROSITE" id="PS50949">
    <property type="entry name" value="HTH_GNTR"/>
    <property type="match status" value="1"/>
</dbReference>
<evidence type="ECO:0000256" key="3">
    <source>
        <dbReference type="ARBA" id="ARBA00023163"/>
    </source>
</evidence>
<evidence type="ECO:0000256" key="2">
    <source>
        <dbReference type="ARBA" id="ARBA00023125"/>
    </source>
</evidence>
<dbReference type="AlphaFoldDB" id="A0A1H9ZAZ0"/>
<dbReference type="SUPFAM" id="SSF46785">
    <property type="entry name" value="Winged helix' DNA-binding domain"/>
    <property type="match status" value="1"/>
</dbReference>
<organism evidence="5 6">
    <name type="scientific">[Clostridium] polysaccharolyticum</name>
    <dbReference type="NCBI Taxonomy" id="29364"/>
    <lineage>
        <taxon>Bacteria</taxon>
        <taxon>Bacillati</taxon>
        <taxon>Bacillota</taxon>
        <taxon>Clostridia</taxon>
        <taxon>Lachnospirales</taxon>
        <taxon>Lachnospiraceae</taxon>
    </lineage>
</organism>
<evidence type="ECO:0000313" key="5">
    <source>
        <dbReference type="EMBL" id="SES78729.1"/>
    </source>
</evidence>
<dbReference type="RefSeq" id="WP_092476236.1">
    <property type="nucleotide sequence ID" value="NZ_FOHN01000003.1"/>
</dbReference>
<dbReference type="InterPro" id="IPR000524">
    <property type="entry name" value="Tscrpt_reg_HTH_GntR"/>
</dbReference>
<accession>A0A1H9ZAZ0</accession>
<evidence type="ECO:0000259" key="4">
    <source>
        <dbReference type="PROSITE" id="PS50949"/>
    </source>
</evidence>
<dbReference type="InterPro" id="IPR036388">
    <property type="entry name" value="WH-like_DNA-bd_sf"/>
</dbReference>
<dbReference type="SMART" id="SM00345">
    <property type="entry name" value="HTH_GNTR"/>
    <property type="match status" value="1"/>
</dbReference>
<reference evidence="5 6" key="1">
    <citation type="submission" date="2016-10" db="EMBL/GenBank/DDBJ databases">
        <authorList>
            <person name="de Groot N.N."/>
        </authorList>
    </citation>
    <scope>NUCLEOTIDE SEQUENCE [LARGE SCALE GENOMIC DNA]</scope>
    <source>
        <strain evidence="5 6">DSM 1801</strain>
    </source>
</reference>
<dbReference type="CDD" id="cd07377">
    <property type="entry name" value="WHTH_GntR"/>
    <property type="match status" value="1"/>
</dbReference>
<name>A0A1H9ZAZ0_9FIRM</name>
<evidence type="ECO:0000256" key="1">
    <source>
        <dbReference type="ARBA" id="ARBA00023015"/>
    </source>
</evidence>
<dbReference type="Pfam" id="PF00392">
    <property type="entry name" value="GntR"/>
    <property type="match status" value="1"/>
</dbReference>
<dbReference type="Proteomes" id="UP000199800">
    <property type="component" value="Unassembled WGS sequence"/>
</dbReference>
<dbReference type="EMBL" id="FOHN01000003">
    <property type="protein sequence ID" value="SES78729.1"/>
    <property type="molecule type" value="Genomic_DNA"/>
</dbReference>
<dbReference type="Gene3D" id="1.10.10.10">
    <property type="entry name" value="Winged helix-like DNA-binding domain superfamily/Winged helix DNA-binding domain"/>
    <property type="match status" value="1"/>
</dbReference>
<dbReference type="PANTHER" id="PTHR38445:SF6">
    <property type="entry name" value="GNTR-FAMILY TRANSCRIPTIONAL REGULATOR"/>
    <property type="match status" value="1"/>
</dbReference>
<keyword evidence="3" id="KW-0804">Transcription</keyword>
<proteinExistence type="predicted"/>
<dbReference type="InterPro" id="IPR036390">
    <property type="entry name" value="WH_DNA-bd_sf"/>
</dbReference>
<sequence length="121" mass="13917">MAWTLTTDRPIYLQIIDVIKYRIISGVYKPGDRLPSVRELATEASVNPNTMQKALTELERDNLIATNRTNGKFISEDEAMIQKLKQDIAKDEIQKFLTNMQKLGFSQKETIEILEEISNNE</sequence>
<dbReference type="PANTHER" id="PTHR38445">
    <property type="entry name" value="HTH-TYPE TRANSCRIPTIONAL REPRESSOR YTRA"/>
    <property type="match status" value="1"/>
</dbReference>
<dbReference type="GO" id="GO:0003700">
    <property type="term" value="F:DNA-binding transcription factor activity"/>
    <property type="evidence" value="ECO:0007669"/>
    <property type="project" value="InterPro"/>
</dbReference>
<dbReference type="OrthoDB" id="163333at2"/>
<feature type="domain" description="HTH gntR-type" evidence="4">
    <location>
        <begin position="9"/>
        <end position="77"/>
    </location>
</feature>
<keyword evidence="2 5" id="KW-0238">DNA-binding</keyword>
<keyword evidence="6" id="KW-1185">Reference proteome</keyword>
<dbReference type="STRING" id="29364.SAMN04487772_103103"/>
<evidence type="ECO:0000313" key="6">
    <source>
        <dbReference type="Proteomes" id="UP000199800"/>
    </source>
</evidence>
<gene>
    <name evidence="5" type="ORF">SAMN04487772_103103</name>
</gene>
<keyword evidence="1" id="KW-0805">Transcription regulation</keyword>
<protein>
    <submittedName>
        <fullName evidence="5">DNA-binding transcriptional regulator YhcF, GntR family</fullName>
    </submittedName>
</protein>